<dbReference type="RefSeq" id="WP_107298169.1">
    <property type="nucleotide sequence ID" value="NZ_PYMB01000003.1"/>
</dbReference>
<sequence>MGKIISKAALGVVLGLIVTISVGIFSALTTKGRYVFESSYPDVGHERLSTVLTHGKIKMQFLGYNASDKITISKQFYGLFLRYGSHYLVIAKEQDTADNKQSLTARSFYIIESADKAAFISDQRGMYITKDNRPLYLNSVLLGKPLAI</sequence>
<protein>
    <submittedName>
        <fullName evidence="1">Uncharacterized protein</fullName>
    </submittedName>
</protein>
<dbReference type="EMBL" id="PYMB01000003">
    <property type="protein sequence ID" value="PSW13347.1"/>
    <property type="molecule type" value="Genomic_DNA"/>
</dbReference>
<dbReference type="Proteomes" id="UP000241346">
    <property type="component" value="Unassembled WGS sequence"/>
</dbReference>
<comment type="caution">
    <text evidence="1">The sequence shown here is derived from an EMBL/GenBank/DDBJ whole genome shotgun (WGS) entry which is preliminary data.</text>
</comment>
<proteinExistence type="predicted"/>
<reference evidence="1 2" key="1">
    <citation type="submission" date="2018-03" db="EMBL/GenBank/DDBJ databases">
        <title>Whole genome sequencing of Histamine producing bacteria.</title>
        <authorList>
            <person name="Butler K."/>
        </authorList>
    </citation>
    <scope>NUCLEOTIDE SEQUENCE [LARGE SCALE GENOMIC DNA]</scope>
    <source>
        <strain evidence="1 2">DSM 19138</strain>
    </source>
</reference>
<dbReference type="OrthoDB" id="5870528at2"/>
<name>A0A2T3NFK9_9GAMM</name>
<accession>A0A2T3NFK9</accession>
<organism evidence="1 2">
    <name type="scientific">Photobacterium rosenbergii</name>
    <dbReference type="NCBI Taxonomy" id="294936"/>
    <lineage>
        <taxon>Bacteria</taxon>
        <taxon>Pseudomonadati</taxon>
        <taxon>Pseudomonadota</taxon>
        <taxon>Gammaproteobacteria</taxon>
        <taxon>Vibrionales</taxon>
        <taxon>Vibrionaceae</taxon>
        <taxon>Photobacterium</taxon>
    </lineage>
</organism>
<evidence type="ECO:0000313" key="2">
    <source>
        <dbReference type="Proteomes" id="UP000241346"/>
    </source>
</evidence>
<gene>
    <name evidence="1" type="ORF">C9J01_10900</name>
</gene>
<dbReference type="AlphaFoldDB" id="A0A2T3NFK9"/>
<evidence type="ECO:0000313" key="1">
    <source>
        <dbReference type="EMBL" id="PSW13347.1"/>
    </source>
</evidence>